<dbReference type="CDD" id="cd22711">
    <property type="entry name" value="FHA_AFDN"/>
    <property type="match status" value="1"/>
</dbReference>
<dbReference type="InterPro" id="IPR000159">
    <property type="entry name" value="RA_dom"/>
</dbReference>
<dbReference type="SMART" id="SM01132">
    <property type="entry name" value="DIL"/>
    <property type="match status" value="1"/>
</dbReference>
<gene>
    <name evidence="6" type="ORF">PPYR_09606</name>
</gene>
<dbReference type="InterPro" id="IPR037977">
    <property type="entry name" value="CBD_Afadin"/>
</dbReference>
<dbReference type="PROSITE" id="PS50200">
    <property type="entry name" value="RA"/>
    <property type="match status" value="2"/>
</dbReference>
<name>A0A5N4AMW2_PHOPY</name>
<dbReference type="InterPro" id="IPR000253">
    <property type="entry name" value="FHA_dom"/>
</dbReference>
<comment type="caution">
    <text evidence="6">The sequence shown here is derived from an EMBL/GenBank/DDBJ whole genome shotgun (WGS) entry which is preliminary data.</text>
</comment>
<dbReference type="InterPro" id="IPR001478">
    <property type="entry name" value="PDZ"/>
</dbReference>
<dbReference type="GO" id="GO:0032880">
    <property type="term" value="P:regulation of protein localization"/>
    <property type="evidence" value="ECO:0007669"/>
    <property type="project" value="TreeGrafter"/>
</dbReference>
<keyword evidence="7" id="KW-1185">Reference proteome</keyword>
<evidence type="ECO:0000313" key="7">
    <source>
        <dbReference type="Proteomes" id="UP000327044"/>
    </source>
</evidence>
<feature type="domain" description="PDZ" evidence="3">
    <location>
        <begin position="871"/>
        <end position="956"/>
    </location>
</feature>
<feature type="region of interest" description="Disordered" evidence="2">
    <location>
        <begin position="2288"/>
        <end position="2321"/>
    </location>
</feature>
<feature type="compositionally biased region" description="Polar residues" evidence="2">
    <location>
        <begin position="1670"/>
        <end position="1680"/>
    </location>
</feature>
<feature type="region of interest" description="Disordered" evidence="2">
    <location>
        <begin position="260"/>
        <end position="311"/>
    </location>
</feature>
<dbReference type="InterPro" id="IPR036034">
    <property type="entry name" value="PDZ_sf"/>
</dbReference>
<dbReference type="EMBL" id="VVIM01000006">
    <property type="protein sequence ID" value="KAB0798613.1"/>
    <property type="molecule type" value="Genomic_DNA"/>
</dbReference>
<dbReference type="GO" id="GO:0050839">
    <property type="term" value="F:cell adhesion molecule binding"/>
    <property type="evidence" value="ECO:0007669"/>
    <property type="project" value="TreeGrafter"/>
</dbReference>
<dbReference type="CDD" id="cd15471">
    <property type="entry name" value="Myo5p-like_CBD_afadin"/>
    <property type="match status" value="1"/>
</dbReference>
<feature type="domain" description="Dilute" evidence="5">
    <location>
        <begin position="547"/>
        <end position="780"/>
    </location>
</feature>
<dbReference type="GO" id="GO:0005912">
    <property type="term" value="C:adherens junction"/>
    <property type="evidence" value="ECO:0007669"/>
    <property type="project" value="TreeGrafter"/>
</dbReference>
<feature type="compositionally biased region" description="Polar residues" evidence="2">
    <location>
        <begin position="1973"/>
        <end position="1992"/>
    </location>
</feature>
<feature type="compositionally biased region" description="Pro residues" evidence="2">
    <location>
        <begin position="2160"/>
        <end position="2172"/>
    </location>
</feature>
<dbReference type="SUPFAM" id="SSF54236">
    <property type="entry name" value="Ubiquitin-like"/>
    <property type="match status" value="2"/>
</dbReference>
<dbReference type="Pfam" id="PF00595">
    <property type="entry name" value="PDZ"/>
    <property type="match status" value="1"/>
</dbReference>
<dbReference type="InterPro" id="IPR028842">
    <property type="entry name" value="Afadin"/>
</dbReference>
<feature type="compositionally biased region" description="Acidic residues" evidence="2">
    <location>
        <begin position="2107"/>
        <end position="2116"/>
    </location>
</feature>
<sequence>MRMLSVPSYALYELHENCSERRMAPDEKPLLVQLNWHVDDREGRFLLKNIDEKTVTFRETVTFPLLSQSFTLQNNSIESHDSNASFRRKLSKREKKQLKKQEKLQRMKSENGQRKNKNDGVAEKLYTELPETSFTRSISNPEAVMRRRRQQILERKLQQFRSKDGGPDTGGTLKIYGEALCRDVPYKTLLLSIRDTAGIVVREMLDKYGLHKADPSQWCLVQVTSLSGTPDTEYVLEDDECPLSILMTSSNTSSIMFHVRRRPADGGLRKRKKKPGSLGNATGNNRDPRSVESGPVLVELGPDGSTPHVGDTSRTLRLANDVMEVGSANGIALQLYGPHIQPRHAVIANTDGLTSITPCHADAHTYVNGQRIHQTTILSHGSLVKFGPSNTYRFLDLSQEGRPRHPSIVDSTSMYDRSPRALSPTDHPRENFETTFDLEGNVETVSTASGAREDNRSLGSSSENRVAGIDRYPRGQDPILPAVLEFPEDPQEQFLARVITHLDVTTPTFRLAPAYTLYLCARYRASTHYRPELTPTERAHKLTLLLQHAAMLVRHTVQDRSTESTSQAFWLANASELLHFLKSDRHVSAFSLQSQDTLADAVQLAFRNLVACLTDELNSVMGNLTSEVGEDHPRDIINTLSNAMNLLRKCRVNAALTIQLFSQLFHWISARSLSVIVNSPNLCNRSFGLKLLNRLRNLQPWAESQGLELAAECHLSKIVQCAQLLQASKQTPEELANLSAACFKLNSLQLRALLTQYKGEPGEQVAAVALLEQAARAAEGVADELARAEGREVRLHEDPAPPLQLLLPDDGFSCDVVQGVPVGLADFLQPLQASGLCRLAAQPTSSGHWTVYMNAPRPPSALSTTQPEVQIIRLHKAGGGMGLSIVAAKGAGQERLGIYIKSVVPGGAADRDGRLTAGDQLLSVDGQSLLGITQEKAAEFLVRTGSVVTLEVAKGGAVYHGLATLLQQPSPTPHRAWDSPLNYQINGSQEYLYGSTKHRMFTPPIVKSKNNVFFNSDDSLYKSEMKKLTIPEISVERAPVFKLEITDFSDPTPKSLTIKNPNSQLVKQHNIDEDHIASNSHFKSAEFKQSKSVSLDTSEVDNLYILNDNDHLNVGGRKLNQCKFSSSLQELSSSTSSINSGIHESTLDLTQIDPNTPIKHWKSPDDLREGKVKTLAQHFEQLLNFKHHKLTSFSEPNLNKCTCDTLKLRSLSDEHLDVNSKLTEYERMEVLKVLCDWSLQGCEAKNDANFSLKIIKEFRNLESKSQKRIVNSNLTKCCLKYKSEPNLSPKIQSKALPKSTSVDNLGSKKIADSDFLHDCKFTNCIFNKNFIPSRGTKENFRLVNQVAKPKPLKGILKNSNECLNSVSNPIKVQTVCKPNFLNIKGRRHSDISLSRPFNSQLLRRGSLERLTYFERKGSDRKKFPESYIVTNNSSRIKPVKVVVHKKCLPKTWKSCSDIKGKQKVIKKCCKNANHTCPLLKDSSDIKRNTKSCAEIDLQSLEFAARVAALKDMRLSDYNCPRRMSERDLPSRVDAERTIPSSKSVPALHHISPNSEQPRTGGTHDMFNPGYSRTSSNNSINTNSTPTTSQNGIVPNQTNLRSRSTHNLSQQDSGFYQNLSVYRNKMPSPQQLGERTSALRSSQNSLQSTMANSQRPASAYYPQNAFPPTAKGTNLNQSIPNLKSPPSVHRLHGEDSRSGSFPLVNQHQQYVHHQNYGSQGPNYGGPNQIYGGGPVQNSNYPSPNYPRTHDDVNHKHSVYSNQTRVTDMNSAYPSSPSHNSPNYQTSMQHVNGPRQDEPVKPQDLRYNTGLLREDVLRQSHVSRNEEMMRYPSSSNARIQEAQIQQNRMQEAEMRTSRSEDMLRQHAIHQNEISRYASSGNIRNQEVVNRSDVPQTRPVDLQFQHRLSNEDRKDLRGQAKLAEMGEEVRRRQNRVLPPPHQQPPAGYYYNQQQNYHPQMAQNAHHLQNLNLNQHSTNYPPYNTSQPNSPTSPNYPKSPPLAPKPFRKQDDPPDLPPSTTHPLYTASLQDPPKMSFYPNSNVSNKGPARDPWAREEQERQAEVRREQARQWQEHQIRELLSLSHRTSQQDEQLRVLQLEREFQRRALEAAEQDDEDTEEKESPSSTPYSQQPSTAAGPSTPLSPKQDVPASILKPGVPNNISLPPPEPEAPPPPERGSSYVIMSMHNKEGTKRVTFNDTPPVSPPANLALEEPIREDPNSFIRQAESMLASPTTPTDCTSGLATATPGVIGAQEVYRDPRTRRLAEQAQQKLQTPVPEKLSFKEKMKMFAMETGESGTPRDKSKISRAQRDIDNIGSPSSNLVH</sequence>
<evidence type="ECO:0000259" key="4">
    <source>
        <dbReference type="PROSITE" id="PS50200"/>
    </source>
</evidence>
<dbReference type="PANTHER" id="PTHR10398">
    <property type="entry name" value="AFADIN"/>
    <property type="match status" value="1"/>
</dbReference>
<evidence type="ECO:0000256" key="1">
    <source>
        <dbReference type="ARBA" id="ARBA00022889"/>
    </source>
</evidence>
<feature type="compositionally biased region" description="Basic residues" evidence="2">
    <location>
        <begin position="86"/>
        <end position="98"/>
    </location>
</feature>
<feature type="compositionally biased region" description="Basic and acidic residues" evidence="2">
    <location>
        <begin position="1522"/>
        <end position="1536"/>
    </location>
</feature>
<evidence type="ECO:0000259" key="3">
    <source>
        <dbReference type="PROSITE" id="PS50106"/>
    </source>
</evidence>
<feature type="region of interest" description="Disordered" evidence="2">
    <location>
        <begin position="81"/>
        <end position="122"/>
    </location>
</feature>
<dbReference type="SMART" id="SM00228">
    <property type="entry name" value="PDZ"/>
    <property type="match status" value="1"/>
</dbReference>
<feature type="region of interest" description="Disordered" evidence="2">
    <location>
        <begin position="2102"/>
        <end position="2177"/>
    </location>
</feature>
<dbReference type="CDD" id="cd06789">
    <property type="entry name" value="PDZ_AFDN-like"/>
    <property type="match status" value="1"/>
</dbReference>
<feature type="region of interest" description="Disordered" evidence="2">
    <location>
        <begin position="1522"/>
        <end position="1608"/>
    </location>
</feature>
<dbReference type="PROSITE" id="PS51126">
    <property type="entry name" value="DILUTE"/>
    <property type="match status" value="1"/>
</dbReference>
<dbReference type="GO" id="GO:0007165">
    <property type="term" value="P:signal transduction"/>
    <property type="evidence" value="ECO:0007669"/>
    <property type="project" value="InterPro"/>
</dbReference>
<evidence type="ECO:0000256" key="2">
    <source>
        <dbReference type="SAM" id="MobiDB-lite"/>
    </source>
</evidence>
<dbReference type="PROSITE" id="PS50106">
    <property type="entry name" value="PDZ"/>
    <property type="match status" value="1"/>
</dbReference>
<dbReference type="Proteomes" id="UP000327044">
    <property type="component" value="Unassembled WGS sequence"/>
</dbReference>
<dbReference type="GO" id="GO:0007155">
    <property type="term" value="P:cell adhesion"/>
    <property type="evidence" value="ECO:0007669"/>
    <property type="project" value="UniProtKB-KW"/>
</dbReference>
<keyword evidence="1" id="KW-0130">Cell adhesion</keyword>
<feature type="compositionally biased region" description="Low complexity" evidence="2">
    <location>
        <begin position="2120"/>
        <end position="2131"/>
    </location>
</feature>
<feature type="compositionally biased region" description="Low complexity" evidence="2">
    <location>
        <begin position="1573"/>
        <end position="1590"/>
    </location>
</feature>
<feature type="region of interest" description="Disordered" evidence="2">
    <location>
        <begin position="1970"/>
        <end position="2068"/>
    </location>
</feature>
<feature type="compositionally biased region" description="Basic and acidic residues" evidence="2">
    <location>
        <begin position="2295"/>
        <end position="2310"/>
    </location>
</feature>
<dbReference type="InParanoid" id="A0A5N4AMW2"/>
<dbReference type="Gene3D" id="2.60.200.20">
    <property type="match status" value="1"/>
</dbReference>
<feature type="region of interest" description="Disordered" evidence="2">
    <location>
        <begin position="1625"/>
        <end position="1700"/>
    </location>
</feature>
<feature type="compositionally biased region" description="Basic and acidic residues" evidence="2">
    <location>
        <begin position="2044"/>
        <end position="2068"/>
    </location>
</feature>
<proteinExistence type="predicted"/>
<feature type="region of interest" description="Disordered" evidence="2">
    <location>
        <begin position="1766"/>
        <end position="1798"/>
    </location>
</feature>
<protein>
    <recommendedName>
        <fullName evidence="8">Afadin</fullName>
    </recommendedName>
</protein>
<feature type="domain" description="Ras-associating" evidence="4">
    <location>
        <begin position="1"/>
        <end position="52"/>
    </location>
</feature>
<dbReference type="SUPFAM" id="SSF49879">
    <property type="entry name" value="SMAD/FHA domain"/>
    <property type="match status" value="1"/>
</dbReference>
<dbReference type="Gene3D" id="2.30.42.10">
    <property type="match status" value="1"/>
</dbReference>
<dbReference type="Pfam" id="PF00788">
    <property type="entry name" value="RA"/>
    <property type="match status" value="2"/>
</dbReference>
<feature type="region of interest" description="Disordered" evidence="2">
    <location>
        <begin position="1713"/>
        <end position="1742"/>
    </location>
</feature>
<dbReference type="SUPFAM" id="SSF50156">
    <property type="entry name" value="PDZ domain-like"/>
    <property type="match status" value="1"/>
</dbReference>
<dbReference type="InterPro" id="IPR008984">
    <property type="entry name" value="SMAD_FHA_dom_sf"/>
</dbReference>
<dbReference type="InterPro" id="IPR029071">
    <property type="entry name" value="Ubiquitin-like_domsf"/>
</dbReference>
<dbReference type="PANTHER" id="PTHR10398:SF2">
    <property type="entry name" value="AFADIN"/>
    <property type="match status" value="1"/>
</dbReference>
<feature type="compositionally biased region" description="Polar residues" evidence="2">
    <location>
        <begin position="1591"/>
        <end position="1608"/>
    </location>
</feature>
<dbReference type="FunFam" id="2.30.42.10:FF:000032">
    <property type="entry name" value="Afadin isoform A"/>
    <property type="match status" value="1"/>
</dbReference>
<feature type="compositionally biased region" description="Polar residues" evidence="2">
    <location>
        <begin position="1625"/>
        <end position="1655"/>
    </location>
</feature>
<feature type="domain" description="Ras-associating" evidence="4">
    <location>
        <begin position="169"/>
        <end position="264"/>
    </location>
</feature>
<reference evidence="6 7" key="1">
    <citation type="journal article" date="2018" name="Elife">
        <title>Firefly genomes illuminate parallel origins of bioluminescence in beetles.</title>
        <authorList>
            <person name="Fallon T.R."/>
            <person name="Lower S.E."/>
            <person name="Chang C.H."/>
            <person name="Bessho-Uehara M."/>
            <person name="Martin G.J."/>
            <person name="Bewick A.J."/>
            <person name="Behringer M."/>
            <person name="Debat H.J."/>
            <person name="Wong I."/>
            <person name="Day J.C."/>
            <person name="Suvorov A."/>
            <person name="Silva C.J."/>
            <person name="Stanger-Hall K.F."/>
            <person name="Hall D.W."/>
            <person name="Schmitz R.J."/>
            <person name="Nelson D.R."/>
            <person name="Lewis S.M."/>
            <person name="Shigenobu S."/>
            <person name="Bybee S.M."/>
            <person name="Larracuente A.M."/>
            <person name="Oba Y."/>
            <person name="Weng J.K."/>
        </authorList>
    </citation>
    <scope>NUCLEOTIDE SEQUENCE [LARGE SCALE GENOMIC DNA]</scope>
    <source>
        <strain evidence="6">1611_PpyrPB1</strain>
        <tissue evidence="6">Whole body</tissue>
    </source>
</reference>
<feature type="region of interest" description="Disordered" evidence="2">
    <location>
        <begin position="403"/>
        <end position="472"/>
    </location>
</feature>
<dbReference type="SMART" id="SM00314">
    <property type="entry name" value="RA"/>
    <property type="match status" value="1"/>
</dbReference>
<feature type="compositionally biased region" description="Polar residues" evidence="2">
    <location>
        <begin position="2014"/>
        <end position="2025"/>
    </location>
</feature>
<dbReference type="InterPro" id="IPR002710">
    <property type="entry name" value="Dilute_dom"/>
</dbReference>
<dbReference type="Pfam" id="PF00498">
    <property type="entry name" value="FHA"/>
    <property type="match status" value="1"/>
</dbReference>
<feature type="region of interest" description="Disordered" evidence="2">
    <location>
        <begin position="1922"/>
        <end position="1947"/>
    </location>
</feature>
<dbReference type="CDD" id="cd01781">
    <property type="entry name" value="RA2_Afadin"/>
    <property type="match status" value="1"/>
</dbReference>
<feature type="compositionally biased region" description="Basic and acidic residues" evidence="2">
    <location>
        <begin position="99"/>
        <end position="122"/>
    </location>
</feature>
<dbReference type="Pfam" id="PF01843">
    <property type="entry name" value="DIL"/>
    <property type="match status" value="1"/>
</dbReference>
<accession>A0A5N4AMW2</accession>
<evidence type="ECO:0008006" key="8">
    <source>
        <dbReference type="Google" id="ProtNLM"/>
    </source>
</evidence>
<dbReference type="FunCoup" id="A0A5N4AMW2">
    <property type="interactions" value="445"/>
</dbReference>
<evidence type="ECO:0000313" key="6">
    <source>
        <dbReference type="EMBL" id="KAB0798613.1"/>
    </source>
</evidence>
<dbReference type="Gene3D" id="3.10.20.90">
    <property type="entry name" value="Phosphatidylinositol 3-kinase Catalytic Subunit, Chain A, domain 1"/>
    <property type="match status" value="2"/>
</dbReference>
<evidence type="ECO:0000259" key="5">
    <source>
        <dbReference type="PROSITE" id="PS51126"/>
    </source>
</evidence>
<feature type="compositionally biased region" description="Low complexity" evidence="2">
    <location>
        <begin position="1768"/>
        <end position="1781"/>
    </location>
</feature>
<organism evidence="6 7">
    <name type="scientific">Photinus pyralis</name>
    <name type="common">Common eastern firefly</name>
    <name type="synonym">Lampyris pyralis</name>
    <dbReference type="NCBI Taxonomy" id="7054"/>
    <lineage>
        <taxon>Eukaryota</taxon>
        <taxon>Metazoa</taxon>
        <taxon>Ecdysozoa</taxon>
        <taxon>Arthropoda</taxon>
        <taxon>Hexapoda</taxon>
        <taxon>Insecta</taxon>
        <taxon>Pterygota</taxon>
        <taxon>Neoptera</taxon>
        <taxon>Endopterygota</taxon>
        <taxon>Coleoptera</taxon>
        <taxon>Polyphaga</taxon>
        <taxon>Elateriformia</taxon>
        <taxon>Elateroidea</taxon>
        <taxon>Lampyridae</taxon>
        <taxon>Lampyrinae</taxon>
        <taxon>Photinus</taxon>
    </lineage>
</organism>